<accession>A0A6V7PVL1</accession>
<gene>
    <name evidence="2" type="ORF">CB5_LOCUS18125</name>
</gene>
<evidence type="ECO:0000256" key="1">
    <source>
        <dbReference type="SAM" id="MobiDB-lite"/>
    </source>
</evidence>
<sequence>MPVSSDRGRDTAGGNYLANHPVPPLHYPDVQTPSQPSVGAASDVRTAVSTTPSSSSRGAGTNIVKQAQDVKGQQKEGGNLANRPVPPLHYPDVQTPSQPSVGAASDVRTAVSTTPSSSSRGAGTNIVKQAQDVKGQQKAGGNLANRPVPPLHYPDVQTPSQPSVGAASDVRTAVSTTPSSSSRGSSPVKLPIQSPERSTTFSSSAGSAISSSVVDRKRSIGSL</sequence>
<feature type="compositionally biased region" description="Low complexity" evidence="1">
    <location>
        <begin position="198"/>
        <end position="212"/>
    </location>
</feature>
<proteinExistence type="predicted"/>
<feature type="compositionally biased region" description="Polar residues" evidence="1">
    <location>
        <begin position="110"/>
        <end position="128"/>
    </location>
</feature>
<organism evidence="2">
    <name type="scientific">Ananas comosus var. bracteatus</name>
    <name type="common">red pineapple</name>
    <dbReference type="NCBI Taxonomy" id="296719"/>
    <lineage>
        <taxon>Eukaryota</taxon>
        <taxon>Viridiplantae</taxon>
        <taxon>Streptophyta</taxon>
        <taxon>Embryophyta</taxon>
        <taxon>Tracheophyta</taxon>
        <taxon>Spermatophyta</taxon>
        <taxon>Magnoliopsida</taxon>
        <taxon>Liliopsida</taxon>
        <taxon>Poales</taxon>
        <taxon>Bromeliaceae</taxon>
        <taxon>Bromelioideae</taxon>
        <taxon>Ananas</taxon>
    </lineage>
</organism>
<protein>
    <submittedName>
        <fullName evidence="2">Uncharacterized protein</fullName>
    </submittedName>
</protein>
<feature type="compositionally biased region" description="Polar residues" evidence="1">
    <location>
        <begin position="47"/>
        <end position="65"/>
    </location>
</feature>
<feature type="compositionally biased region" description="Basic and acidic residues" evidence="1">
    <location>
        <begin position="214"/>
        <end position="223"/>
    </location>
</feature>
<dbReference type="AlphaFoldDB" id="A0A6V7PVL1"/>
<evidence type="ECO:0000313" key="2">
    <source>
        <dbReference type="EMBL" id="CAD1834914.1"/>
    </source>
</evidence>
<feature type="compositionally biased region" description="Low complexity" evidence="1">
    <location>
        <begin position="170"/>
        <end position="188"/>
    </location>
</feature>
<feature type="compositionally biased region" description="Basic and acidic residues" evidence="1">
    <location>
        <begin position="1"/>
        <end position="10"/>
    </location>
</feature>
<name>A0A6V7PVL1_ANACO</name>
<reference evidence="2" key="1">
    <citation type="submission" date="2020-07" db="EMBL/GenBank/DDBJ databases">
        <authorList>
            <person name="Lin J."/>
        </authorList>
    </citation>
    <scope>NUCLEOTIDE SEQUENCE</scope>
</reference>
<dbReference type="EMBL" id="LR862152">
    <property type="protein sequence ID" value="CAD1834914.1"/>
    <property type="molecule type" value="Genomic_DNA"/>
</dbReference>
<feature type="region of interest" description="Disordered" evidence="1">
    <location>
        <begin position="1"/>
        <end position="223"/>
    </location>
</feature>